<feature type="signal peptide" evidence="1">
    <location>
        <begin position="1"/>
        <end position="22"/>
    </location>
</feature>
<dbReference type="InterPro" id="IPR021255">
    <property type="entry name" value="DUF2807"/>
</dbReference>
<dbReference type="RefSeq" id="WP_112376779.1">
    <property type="nucleotide sequence ID" value="NZ_CP030104.1"/>
</dbReference>
<keyword evidence="1" id="KW-0732">Signal</keyword>
<sequence>MTTLARIAIALLFAIFASSCNFDINFGDGKKGNGEVVEESRSITEDFTVVSASEGLDVFVTQDKDFKITVEADENIIDLIGTDIKDGKLRIHAIENIGRATKKIYVSLPEITALKSSSGADLIVQNVIESSKIELDASSGSDLQVELVASEVSADASSGADIKVSGNTDIFYADASSGADIRARELLTKTCNADASSGADISVNVSESLVADASSGADISYTGDASVQKKKSVSGSVHKY</sequence>
<accession>A0A2Z4LNJ9</accession>
<dbReference type="Gene3D" id="2.160.20.120">
    <property type="match status" value="1"/>
</dbReference>
<protein>
    <recommendedName>
        <fullName evidence="2">Putative auto-transporter adhesin head GIN domain-containing protein</fullName>
    </recommendedName>
</protein>
<gene>
    <name evidence="3" type="ORF">HME9304_00161</name>
</gene>
<evidence type="ECO:0000313" key="4">
    <source>
        <dbReference type="Proteomes" id="UP000248536"/>
    </source>
</evidence>
<keyword evidence="4" id="KW-1185">Reference proteome</keyword>
<dbReference type="PROSITE" id="PS51257">
    <property type="entry name" value="PROKAR_LIPOPROTEIN"/>
    <property type="match status" value="1"/>
</dbReference>
<dbReference type="KEGG" id="spon:HME9304_00161"/>
<evidence type="ECO:0000313" key="3">
    <source>
        <dbReference type="EMBL" id="AWX43174.1"/>
    </source>
</evidence>
<evidence type="ECO:0000256" key="1">
    <source>
        <dbReference type="SAM" id="SignalP"/>
    </source>
</evidence>
<dbReference type="AlphaFoldDB" id="A0A2Z4LNJ9"/>
<dbReference type="Proteomes" id="UP000248536">
    <property type="component" value="Chromosome"/>
</dbReference>
<reference evidence="3 4" key="1">
    <citation type="submission" date="2018-06" db="EMBL/GenBank/DDBJ databases">
        <title>Spongiibacterium sp. HME9304 Genome sequencing and assembly.</title>
        <authorList>
            <person name="Kang H."/>
            <person name="Kim H."/>
            <person name="Joh K."/>
        </authorList>
    </citation>
    <scope>NUCLEOTIDE SEQUENCE [LARGE SCALE GENOMIC DNA]</scope>
    <source>
        <strain evidence="3 4">HME9304</strain>
    </source>
</reference>
<evidence type="ECO:0000259" key="2">
    <source>
        <dbReference type="Pfam" id="PF10988"/>
    </source>
</evidence>
<organism evidence="3 4">
    <name type="scientific">Flagellimonas maritima</name>
    <dbReference type="NCBI Taxonomy" id="1383885"/>
    <lineage>
        <taxon>Bacteria</taxon>
        <taxon>Pseudomonadati</taxon>
        <taxon>Bacteroidota</taxon>
        <taxon>Flavobacteriia</taxon>
        <taxon>Flavobacteriales</taxon>
        <taxon>Flavobacteriaceae</taxon>
        <taxon>Flagellimonas</taxon>
    </lineage>
</organism>
<dbReference type="OrthoDB" id="942536at2"/>
<proteinExistence type="predicted"/>
<dbReference type="Pfam" id="PF10988">
    <property type="entry name" value="DUF2807"/>
    <property type="match status" value="1"/>
</dbReference>
<feature type="domain" description="Putative auto-transporter adhesin head GIN" evidence="2">
    <location>
        <begin position="46"/>
        <end position="225"/>
    </location>
</feature>
<dbReference type="EMBL" id="CP030104">
    <property type="protein sequence ID" value="AWX43174.1"/>
    <property type="molecule type" value="Genomic_DNA"/>
</dbReference>
<feature type="chain" id="PRO_5016333102" description="Putative auto-transporter adhesin head GIN domain-containing protein" evidence="1">
    <location>
        <begin position="23"/>
        <end position="240"/>
    </location>
</feature>
<name>A0A2Z4LNJ9_9FLAO</name>